<keyword evidence="1" id="KW-0732">Signal</keyword>
<dbReference type="KEGG" id="dwd:DSCW_22520"/>
<dbReference type="AlphaFoldDB" id="A0A5K7Z2B7"/>
<reference evidence="2 3" key="1">
    <citation type="submission" date="2019-11" db="EMBL/GenBank/DDBJ databases">
        <title>Comparative genomics of hydrocarbon-degrading Desulfosarcina strains.</title>
        <authorList>
            <person name="Watanabe M."/>
            <person name="Kojima H."/>
            <person name="Fukui M."/>
        </authorList>
    </citation>
    <scope>NUCLEOTIDE SEQUENCE [LARGE SCALE GENOMIC DNA]</scope>
    <source>
        <strain evidence="2 3">PP31</strain>
    </source>
</reference>
<dbReference type="RefSeq" id="WP_155303813.1">
    <property type="nucleotide sequence ID" value="NZ_AP021875.1"/>
</dbReference>
<evidence type="ECO:0000256" key="1">
    <source>
        <dbReference type="SAM" id="SignalP"/>
    </source>
</evidence>
<sequence>MNVKTTRFYFVCMLAILLASALWATVTPAAESAGLDEATIKAYLEKKVIADPGSCLVENTKLNIIGIADLVPEHQAEAYYMFEYTLRCNRGSETKKGQGILNAVRLRNGSWIDRETMGIISK</sequence>
<proteinExistence type="predicted"/>
<keyword evidence="3" id="KW-1185">Reference proteome</keyword>
<dbReference type="Proteomes" id="UP000427769">
    <property type="component" value="Chromosome"/>
</dbReference>
<gene>
    <name evidence="2" type="ORF">DSCW_22520</name>
</gene>
<feature type="signal peptide" evidence="1">
    <location>
        <begin position="1"/>
        <end position="24"/>
    </location>
</feature>
<name>A0A5K7Z2B7_9BACT</name>
<accession>A0A5K7Z2B7</accession>
<protein>
    <recommendedName>
        <fullName evidence="4">Lipoprotein</fullName>
    </recommendedName>
</protein>
<evidence type="ECO:0008006" key="4">
    <source>
        <dbReference type="Google" id="ProtNLM"/>
    </source>
</evidence>
<feature type="chain" id="PRO_5024394913" description="Lipoprotein" evidence="1">
    <location>
        <begin position="25"/>
        <end position="122"/>
    </location>
</feature>
<organism evidence="2 3">
    <name type="scientific">Desulfosarcina widdelii</name>
    <dbReference type="NCBI Taxonomy" id="947919"/>
    <lineage>
        <taxon>Bacteria</taxon>
        <taxon>Pseudomonadati</taxon>
        <taxon>Thermodesulfobacteriota</taxon>
        <taxon>Desulfobacteria</taxon>
        <taxon>Desulfobacterales</taxon>
        <taxon>Desulfosarcinaceae</taxon>
        <taxon>Desulfosarcina</taxon>
    </lineage>
</organism>
<evidence type="ECO:0000313" key="2">
    <source>
        <dbReference type="EMBL" id="BBO74835.1"/>
    </source>
</evidence>
<dbReference type="EMBL" id="AP021875">
    <property type="protein sequence ID" value="BBO74835.1"/>
    <property type="molecule type" value="Genomic_DNA"/>
</dbReference>
<evidence type="ECO:0000313" key="3">
    <source>
        <dbReference type="Proteomes" id="UP000427769"/>
    </source>
</evidence>